<accession>A0A382QSS5</accession>
<dbReference type="AlphaFoldDB" id="A0A382QSS5"/>
<organism evidence="1">
    <name type="scientific">marine metagenome</name>
    <dbReference type="NCBI Taxonomy" id="408172"/>
    <lineage>
        <taxon>unclassified sequences</taxon>
        <taxon>metagenomes</taxon>
        <taxon>ecological metagenomes</taxon>
    </lineage>
</organism>
<name>A0A382QSS5_9ZZZZ</name>
<dbReference type="EMBL" id="UINC01116271">
    <property type="protein sequence ID" value="SVC87892.1"/>
    <property type="molecule type" value="Genomic_DNA"/>
</dbReference>
<sequence length="71" mass="8214">MAIRQSHPRISPSVENITDEISKAKQNGYHHENTHDDRVIPIKNTGYEMATNSRYPEGVFYKNASCHQVWD</sequence>
<gene>
    <name evidence="1" type="ORF">METZ01_LOCUS340746</name>
</gene>
<proteinExistence type="predicted"/>
<evidence type="ECO:0000313" key="1">
    <source>
        <dbReference type="EMBL" id="SVC87892.1"/>
    </source>
</evidence>
<protein>
    <submittedName>
        <fullName evidence="1">Uncharacterized protein</fullName>
    </submittedName>
</protein>
<reference evidence="1" key="1">
    <citation type="submission" date="2018-05" db="EMBL/GenBank/DDBJ databases">
        <authorList>
            <person name="Lanie J.A."/>
            <person name="Ng W.-L."/>
            <person name="Kazmierczak K.M."/>
            <person name="Andrzejewski T.M."/>
            <person name="Davidsen T.M."/>
            <person name="Wayne K.J."/>
            <person name="Tettelin H."/>
            <person name="Glass J.I."/>
            <person name="Rusch D."/>
            <person name="Podicherti R."/>
            <person name="Tsui H.-C.T."/>
            <person name="Winkler M.E."/>
        </authorList>
    </citation>
    <scope>NUCLEOTIDE SEQUENCE</scope>
</reference>